<sequence>MHLGPLAVTAMALLYGAESWVPAAIAVAAYSFIAFIPMMLDAVSADIAGSEPDRTTEERRATGATGLAGIAAIILTFRLDSPVVTLGLCLLFTVATLAVVVTRGMGANRRGVISDDVPVTAAAPGDHRPGAGLPGPVSASAHHGLTRAGWQ</sequence>
<name>A0A9X1SDP1_9MICC</name>
<evidence type="ECO:0000313" key="3">
    <source>
        <dbReference type="EMBL" id="MCC3299383.1"/>
    </source>
</evidence>
<accession>A0A9X1SDP1</accession>
<feature type="transmembrane region" description="Helical" evidence="2">
    <location>
        <begin position="20"/>
        <end position="40"/>
    </location>
</feature>
<keyword evidence="4" id="KW-1185">Reference proteome</keyword>
<comment type="caution">
    <text evidence="3">The sequence shown here is derived from an EMBL/GenBank/DDBJ whole genome shotgun (WGS) entry which is preliminary data.</text>
</comment>
<feature type="transmembrane region" description="Helical" evidence="2">
    <location>
        <begin position="83"/>
        <end position="101"/>
    </location>
</feature>
<proteinExistence type="predicted"/>
<dbReference type="EMBL" id="JAJFZV010000018">
    <property type="protein sequence ID" value="MCC3299383.1"/>
    <property type="molecule type" value="Genomic_DNA"/>
</dbReference>
<keyword evidence="2" id="KW-0472">Membrane</keyword>
<gene>
    <name evidence="3" type="ORF">LJ757_16445</name>
</gene>
<organism evidence="3 4">
    <name type="scientific">Arthrobacter caoxuetaonis</name>
    <dbReference type="NCBI Taxonomy" id="2886935"/>
    <lineage>
        <taxon>Bacteria</taxon>
        <taxon>Bacillati</taxon>
        <taxon>Actinomycetota</taxon>
        <taxon>Actinomycetes</taxon>
        <taxon>Micrococcales</taxon>
        <taxon>Micrococcaceae</taxon>
        <taxon>Arthrobacter</taxon>
    </lineage>
</organism>
<dbReference type="AlphaFoldDB" id="A0A9X1SDP1"/>
<dbReference type="RefSeq" id="WP_227897370.1">
    <property type="nucleotide sequence ID" value="NZ_CP099467.1"/>
</dbReference>
<evidence type="ECO:0000313" key="4">
    <source>
        <dbReference type="Proteomes" id="UP001139158"/>
    </source>
</evidence>
<protein>
    <submittedName>
        <fullName evidence="3">Uncharacterized protein</fullName>
    </submittedName>
</protein>
<keyword evidence="2" id="KW-0812">Transmembrane</keyword>
<evidence type="ECO:0000256" key="2">
    <source>
        <dbReference type="SAM" id="Phobius"/>
    </source>
</evidence>
<evidence type="ECO:0000256" key="1">
    <source>
        <dbReference type="SAM" id="MobiDB-lite"/>
    </source>
</evidence>
<reference evidence="3" key="1">
    <citation type="submission" date="2021-10" db="EMBL/GenBank/DDBJ databases">
        <title>Novel species in genus Arthrobacter.</title>
        <authorList>
            <person name="Liu Y."/>
        </authorList>
    </citation>
    <scope>NUCLEOTIDE SEQUENCE</scope>
    <source>
        <strain evidence="3">Zg-Y453</strain>
    </source>
</reference>
<keyword evidence="2" id="KW-1133">Transmembrane helix</keyword>
<dbReference type="Proteomes" id="UP001139158">
    <property type="component" value="Unassembled WGS sequence"/>
</dbReference>
<feature type="region of interest" description="Disordered" evidence="1">
    <location>
        <begin position="123"/>
        <end position="151"/>
    </location>
</feature>